<comment type="caution">
    <text evidence="1">The sequence shown here is derived from an EMBL/GenBank/DDBJ whole genome shotgun (WGS) entry which is preliminary data.</text>
</comment>
<dbReference type="GeneID" id="91004112"/>
<gene>
    <name evidence="1" type="ORF">C8J25_1016</name>
</gene>
<sequence length="87" mass="9489">MSSETISEPDPAGLVIYVGQDRAGHWLVQDSRRNLEGRFISYGAAMSYAQAERDIYQATVEIAKAPLVPVIAFAPVGRDERALPRAA</sequence>
<dbReference type="Proteomes" id="UP000244013">
    <property type="component" value="Unassembled WGS sequence"/>
</dbReference>
<proteinExistence type="predicted"/>
<dbReference type="RefSeq" id="WP_107951756.1">
    <property type="nucleotide sequence ID" value="NZ_QAYE01000001.1"/>
</dbReference>
<dbReference type="AlphaFoldDB" id="A0A2T5UAJ8"/>
<dbReference type="EMBL" id="QAYE01000001">
    <property type="protein sequence ID" value="PTW48509.1"/>
    <property type="molecule type" value="Genomic_DNA"/>
</dbReference>
<name>A0A2T5UAJ8_9SPHN</name>
<evidence type="ECO:0000313" key="1">
    <source>
        <dbReference type="EMBL" id="PTW48509.1"/>
    </source>
</evidence>
<accession>A0A2T5UAJ8</accession>
<evidence type="ECO:0000313" key="2">
    <source>
        <dbReference type="Proteomes" id="UP000244013"/>
    </source>
</evidence>
<organism evidence="1 2">
    <name type="scientific">Sphingomonas faeni</name>
    <dbReference type="NCBI Taxonomy" id="185950"/>
    <lineage>
        <taxon>Bacteria</taxon>
        <taxon>Pseudomonadati</taxon>
        <taxon>Pseudomonadota</taxon>
        <taxon>Alphaproteobacteria</taxon>
        <taxon>Sphingomonadales</taxon>
        <taxon>Sphingomonadaceae</taxon>
        <taxon>Sphingomonas</taxon>
    </lineage>
</organism>
<protein>
    <recommendedName>
        <fullName evidence="3">DUF2188 domain-containing protein</fullName>
    </recommendedName>
</protein>
<dbReference type="OrthoDB" id="8454620at2"/>
<evidence type="ECO:0008006" key="3">
    <source>
        <dbReference type="Google" id="ProtNLM"/>
    </source>
</evidence>
<reference evidence="1 2" key="1">
    <citation type="submission" date="2018-04" db="EMBL/GenBank/DDBJ databases">
        <title>Genomic Encyclopedia of Type Strains, Phase III (KMG-III): the genomes of soil and plant-associated and newly described type strains.</title>
        <authorList>
            <person name="Whitman W."/>
        </authorList>
    </citation>
    <scope>NUCLEOTIDE SEQUENCE [LARGE SCALE GENOMIC DNA]</scope>
    <source>
        <strain evidence="1 2">MA-olki</strain>
    </source>
</reference>